<organism evidence="1 2">
    <name type="scientific">Methyloradius palustris</name>
    <dbReference type="NCBI Taxonomy" id="2778876"/>
    <lineage>
        <taxon>Bacteria</taxon>
        <taxon>Pseudomonadati</taxon>
        <taxon>Pseudomonadota</taxon>
        <taxon>Betaproteobacteria</taxon>
        <taxon>Nitrosomonadales</taxon>
        <taxon>Methylophilaceae</taxon>
        <taxon>Methyloradius</taxon>
    </lineage>
</organism>
<accession>A0A8D5G058</accession>
<protein>
    <recommendedName>
        <fullName evidence="3">Toxin CptA</fullName>
    </recommendedName>
</protein>
<name>A0A8D5G058_9PROT</name>
<dbReference type="AlphaFoldDB" id="A0A8D5G058"/>
<proteinExistence type="predicted"/>
<reference evidence="1" key="1">
    <citation type="journal article" date="2021" name="Arch. Microbiol.">
        <title>Methyloradius palustris gen. nov., sp. nov., a methanol-oxidizing bacterium isolated from snow.</title>
        <authorList>
            <person name="Miyadera T."/>
            <person name="Kojima H."/>
            <person name="Fukui M."/>
        </authorList>
    </citation>
    <scope>NUCLEOTIDE SEQUENCE</scope>
    <source>
        <strain evidence="1">Zm11</strain>
    </source>
</reference>
<sequence length="129" mass="14616">MLVIACMPLLLWLKALLILLVILSSAFYIARDALGLLPWSWVALEIDSQHQFQLTAKNGVQHTVTVLPESLVASYLIVLQLKVEQPFLRKSLILLPDNANPDDLRRLRVWLKWASHKSNDAHAELEDAV</sequence>
<gene>
    <name evidence="1" type="ORF">ZMTM_16560</name>
</gene>
<evidence type="ECO:0000313" key="2">
    <source>
        <dbReference type="Proteomes" id="UP000826722"/>
    </source>
</evidence>
<dbReference type="EMBL" id="AP024110">
    <property type="protein sequence ID" value="BCM25397.1"/>
    <property type="molecule type" value="Genomic_DNA"/>
</dbReference>
<keyword evidence="2" id="KW-1185">Reference proteome</keyword>
<dbReference type="KEGG" id="mpau:ZMTM_16560"/>
<dbReference type="InterPro" id="IPR009883">
    <property type="entry name" value="YgfX"/>
</dbReference>
<evidence type="ECO:0008006" key="3">
    <source>
        <dbReference type="Google" id="ProtNLM"/>
    </source>
</evidence>
<evidence type="ECO:0000313" key="1">
    <source>
        <dbReference type="EMBL" id="BCM25397.1"/>
    </source>
</evidence>
<dbReference type="Pfam" id="PF07254">
    <property type="entry name" value="Cpta_toxin"/>
    <property type="match status" value="1"/>
</dbReference>
<dbReference type="Proteomes" id="UP000826722">
    <property type="component" value="Chromosome"/>
</dbReference>